<name>I8Y4Q1_9BACE</name>
<dbReference type="HOGENOM" id="CLU_033863_9_3_10"/>
<dbReference type="Proteomes" id="UP000005150">
    <property type="component" value="Unassembled WGS sequence"/>
</dbReference>
<keyword evidence="1" id="KW-0812">Transmembrane</keyword>
<feature type="transmembrane region" description="Helical" evidence="1">
    <location>
        <begin position="99"/>
        <end position="119"/>
    </location>
</feature>
<dbReference type="InterPro" id="IPR000620">
    <property type="entry name" value="EamA_dom"/>
</dbReference>
<keyword evidence="1" id="KW-1133">Transmembrane helix</keyword>
<reference evidence="3 4" key="1">
    <citation type="submission" date="2012-02" db="EMBL/GenBank/DDBJ databases">
        <title>The Genome Sequence of Bacteroides salyersiae CL02T12C01.</title>
        <authorList>
            <consortium name="The Broad Institute Genome Sequencing Platform"/>
            <person name="Earl A."/>
            <person name="Ward D."/>
            <person name="Feldgarden M."/>
            <person name="Gevers D."/>
            <person name="Zitomersky N.L."/>
            <person name="Coyne M.J."/>
            <person name="Comstock L.E."/>
            <person name="Young S.K."/>
            <person name="Zeng Q."/>
            <person name="Gargeya S."/>
            <person name="Fitzgerald M."/>
            <person name="Haas B."/>
            <person name="Abouelleil A."/>
            <person name="Alvarado L."/>
            <person name="Arachchi H.M."/>
            <person name="Berlin A."/>
            <person name="Chapman S.B."/>
            <person name="Gearin G."/>
            <person name="Goldberg J."/>
            <person name="Griggs A."/>
            <person name="Gujja S."/>
            <person name="Hansen M."/>
            <person name="Heiman D."/>
            <person name="Howarth C."/>
            <person name="Larimer J."/>
            <person name="Lui A."/>
            <person name="MacDonald P.J.P."/>
            <person name="McCowen C."/>
            <person name="Montmayeur A."/>
            <person name="Murphy C."/>
            <person name="Neiman D."/>
            <person name="Pearson M."/>
            <person name="Priest M."/>
            <person name="Roberts A."/>
            <person name="Saif S."/>
            <person name="Shea T."/>
            <person name="Sisk P."/>
            <person name="Stolte C."/>
            <person name="Sykes S."/>
            <person name="Wortman J."/>
            <person name="Nusbaum C."/>
            <person name="Birren B."/>
        </authorList>
    </citation>
    <scope>NUCLEOTIDE SEQUENCE [LARGE SCALE GENOMIC DNA]</scope>
    <source>
        <strain evidence="3 4">CL02T12C01</strain>
    </source>
</reference>
<dbReference type="PATRIC" id="fig|997887.3.peg.4126"/>
<feature type="transmembrane region" description="Helical" evidence="1">
    <location>
        <begin position="156"/>
        <end position="175"/>
    </location>
</feature>
<evidence type="ECO:0000259" key="2">
    <source>
        <dbReference type="Pfam" id="PF00892"/>
    </source>
</evidence>
<keyword evidence="4" id="KW-1185">Reference proteome</keyword>
<keyword evidence="1" id="KW-0472">Membrane</keyword>
<gene>
    <name evidence="3" type="ORF">HMPREF1071_03955</name>
</gene>
<feature type="domain" description="EamA" evidence="2">
    <location>
        <begin position="156"/>
        <end position="291"/>
    </location>
</feature>
<feature type="domain" description="EamA" evidence="2">
    <location>
        <begin position="10"/>
        <end position="143"/>
    </location>
</feature>
<dbReference type="GO" id="GO:0016020">
    <property type="term" value="C:membrane"/>
    <property type="evidence" value="ECO:0007669"/>
    <property type="project" value="InterPro"/>
</dbReference>
<feature type="transmembrane region" description="Helical" evidence="1">
    <location>
        <begin position="250"/>
        <end position="268"/>
    </location>
</feature>
<dbReference type="EMBL" id="AGXV01000048">
    <property type="protein sequence ID" value="EIY57282.1"/>
    <property type="molecule type" value="Genomic_DNA"/>
</dbReference>
<dbReference type="InterPro" id="IPR037185">
    <property type="entry name" value="EmrE-like"/>
</dbReference>
<feature type="transmembrane region" description="Helical" evidence="1">
    <location>
        <begin position="12"/>
        <end position="37"/>
    </location>
</feature>
<feature type="transmembrane region" description="Helical" evidence="1">
    <location>
        <begin position="274"/>
        <end position="292"/>
    </location>
</feature>
<dbReference type="PANTHER" id="PTHR22911">
    <property type="entry name" value="ACYL-MALONYL CONDENSING ENZYME-RELATED"/>
    <property type="match status" value="1"/>
</dbReference>
<evidence type="ECO:0000256" key="1">
    <source>
        <dbReference type="SAM" id="Phobius"/>
    </source>
</evidence>
<feature type="transmembrane region" description="Helical" evidence="1">
    <location>
        <begin position="43"/>
        <end position="60"/>
    </location>
</feature>
<dbReference type="AlphaFoldDB" id="I8Y4Q1"/>
<feature type="transmembrane region" description="Helical" evidence="1">
    <location>
        <begin position="187"/>
        <end position="213"/>
    </location>
</feature>
<feature type="transmembrane region" description="Helical" evidence="1">
    <location>
        <begin position="126"/>
        <end position="144"/>
    </location>
</feature>
<dbReference type="Pfam" id="PF00892">
    <property type="entry name" value="EamA"/>
    <property type="match status" value="2"/>
</dbReference>
<sequence length="295" mass="31514">MQFQSINKTKGILYAAVSSSTFGLAPFFSVMLLNVGFSSFEVLSYRWGIASLTLILFGWLSGCNFRLNKKDFGTVFLLSLFRAATSLSLLIAYQNIASGVASIIHFMYPLAVAMSMILFFHEKRSAWIITAISMSIVGAILLSSGNIGHGNGNTTLGIISACISVFSYGGYIIGVRKSRAVQIESTVLTCYVMGLGALLFIICGCFISGIRLVTKGVTWLYILGLALPATAISNITLVKAIKHIGPTLTSIFGAMEPLTAVIIGIVAFKESFTVASAIGIMLIVTAVTIVVCKKK</sequence>
<feature type="transmembrane region" description="Helical" evidence="1">
    <location>
        <begin position="72"/>
        <end position="93"/>
    </location>
</feature>
<proteinExistence type="predicted"/>
<evidence type="ECO:0000313" key="3">
    <source>
        <dbReference type="EMBL" id="EIY57282.1"/>
    </source>
</evidence>
<dbReference type="SUPFAM" id="SSF103481">
    <property type="entry name" value="Multidrug resistance efflux transporter EmrE"/>
    <property type="match status" value="2"/>
</dbReference>
<accession>I8Y4Q1</accession>
<evidence type="ECO:0000313" key="4">
    <source>
        <dbReference type="Proteomes" id="UP000005150"/>
    </source>
</evidence>
<organism evidence="3 4">
    <name type="scientific">Bacteroides salyersiae CL02T12C01</name>
    <dbReference type="NCBI Taxonomy" id="997887"/>
    <lineage>
        <taxon>Bacteria</taxon>
        <taxon>Pseudomonadati</taxon>
        <taxon>Bacteroidota</taxon>
        <taxon>Bacteroidia</taxon>
        <taxon>Bacteroidales</taxon>
        <taxon>Bacteroidaceae</taxon>
        <taxon>Bacteroides</taxon>
    </lineage>
</organism>
<protein>
    <recommendedName>
        <fullName evidence="2">EamA domain-containing protein</fullName>
    </recommendedName>
</protein>
<feature type="transmembrane region" description="Helical" evidence="1">
    <location>
        <begin position="219"/>
        <end position="238"/>
    </location>
</feature>
<dbReference type="PANTHER" id="PTHR22911:SF137">
    <property type="entry name" value="SOLUTE CARRIER FAMILY 35 MEMBER G2-RELATED"/>
    <property type="match status" value="1"/>
</dbReference>
<comment type="caution">
    <text evidence="3">The sequence shown here is derived from an EMBL/GenBank/DDBJ whole genome shotgun (WGS) entry which is preliminary data.</text>
</comment>